<reference evidence="5" key="1">
    <citation type="submission" date="2021-01" db="UniProtKB">
        <authorList>
            <consortium name="EnsemblPlants"/>
        </authorList>
    </citation>
    <scope>IDENTIFICATION</scope>
</reference>
<dbReference type="Proteomes" id="UP000594263">
    <property type="component" value="Unplaced"/>
</dbReference>
<keyword evidence="2 3" id="KW-0175">Coiled coil</keyword>
<feature type="compositionally biased region" description="Polar residues" evidence="4">
    <location>
        <begin position="74"/>
        <end position="103"/>
    </location>
</feature>
<dbReference type="AlphaFoldDB" id="A0A7N0ZYH5"/>
<evidence type="ECO:0000256" key="3">
    <source>
        <dbReference type="SAM" id="Coils"/>
    </source>
</evidence>
<dbReference type="PANTHER" id="PTHR34224:SF4">
    <property type="entry name" value="INTERACTOR OF CONSTITUTIVE ACTIVE ROPS 2, CHLOROPLASTIC"/>
    <property type="match status" value="1"/>
</dbReference>
<evidence type="ECO:0000256" key="2">
    <source>
        <dbReference type="ARBA" id="ARBA00023054"/>
    </source>
</evidence>
<accession>A0A7N0ZYH5</accession>
<name>A0A7N0ZYH5_KALFE</name>
<dbReference type="PANTHER" id="PTHR34224">
    <property type="entry name" value="INTERACTOR OF CONSTITUTIVE ACTIVE ROPS 2, CHLOROPLASTIC-RELATED"/>
    <property type="match status" value="1"/>
</dbReference>
<feature type="coiled-coil region" evidence="3">
    <location>
        <begin position="563"/>
        <end position="597"/>
    </location>
</feature>
<comment type="similarity">
    <text evidence="1">Belongs to the ICR family.</text>
</comment>
<feature type="compositionally biased region" description="Basic and acidic residues" evidence="4">
    <location>
        <begin position="104"/>
        <end position="132"/>
    </location>
</feature>
<evidence type="ECO:0000313" key="6">
    <source>
        <dbReference type="Proteomes" id="UP000594263"/>
    </source>
</evidence>
<dbReference type="InterPro" id="IPR029688">
    <property type="entry name" value="ICR"/>
</dbReference>
<evidence type="ECO:0000313" key="5">
    <source>
        <dbReference type="EnsemblPlants" id="Kaladp0054s0064.1.v1.1"/>
    </source>
</evidence>
<sequence>MFTPLLQAWKRTLVLVDLIHSLLTHLQQSQGQYIYSCIHEPIKAYHLLLYKYERLVLFIHLIFSVLNRASTIQVPSRKSPKTSPTARQIKTPGSSSEPVSAPSNKDRSPKVIERKTPRSPISEKKRQIKASDSKSQIVQLQEDLKLTKDKLISSELLKAQAEVEAEEAKKQLSAMTTKLQDTEKQLVGNSNMEESGVRELCKVSQDRDRACKSEIEAAQKQHSEGSAELPAALNEIYVLKKQLDAEAESGGEQCHSAGSAADELQILRSQHEKSVAVVDKLEDELTDCKKSETQSLTSNQSQLDAAWEKDRSLKLDILNARTEYETLASELEESKAKVMALEMLVSKLQSELVTCSDGEGGMNERSSGDTGHYLENAENQETEKLKLEIVNLKYEDCKLRAALEAAEMRCQEVRIQSTLETTSVYEQAESAKLDFKSKEAELEAQLQRANSDIKELQAKLAEKENRLQTYAEQELLNNGQKRQLELHLAALQETLFKKENLLQATEKENGILKGEVRKWEMEKSRAIDEFDGDTVAKARVADQKAVRKTEYVSEESDKNSKRTARVMEQLDAAQAANAELESELRKLKVQSDQWRKAAEAAAAMLTSGNNGKYIDRTGSLDSSYHTLGGRISSPFSDDLNDEPAKKKNGNMLKKIGGLWKKGQNQK</sequence>
<feature type="coiled-coil region" evidence="3">
    <location>
        <begin position="317"/>
        <end position="351"/>
    </location>
</feature>
<dbReference type="OMA" id="MKSITDM"/>
<evidence type="ECO:0000256" key="4">
    <source>
        <dbReference type="SAM" id="MobiDB-lite"/>
    </source>
</evidence>
<evidence type="ECO:0000256" key="1">
    <source>
        <dbReference type="ARBA" id="ARBA00009778"/>
    </source>
</evidence>
<protein>
    <submittedName>
        <fullName evidence="5">Uncharacterized protein</fullName>
    </submittedName>
</protein>
<keyword evidence="6" id="KW-1185">Reference proteome</keyword>
<organism evidence="5 6">
    <name type="scientific">Kalanchoe fedtschenkoi</name>
    <name type="common">Lavender scallops</name>
    <name type="synonym">South American air plant</name>
    <dbReference type="NCBI Taxonomy" id="63787"/>
    <lineage>
        <taxon>Eukaryota</taxon>
        <taxon>Viridiplantae</taxon>
        <taxon>Streptophyta</taxon>
        <taxon>Embryophyta</taxon>
        <taxon>Tracheophyta</taxon>
        <taxon>Spermatophyta</taxon>
        <taxon>Magnoliopsida</taxon>
        <taxon>eudicotyledons</taxon>
        <taxon>Gunneridae</taxon>
        <taxon>Pentapetalae</taxon>
        <taxon>Saxifragales</taxon>
        <taxon>Crassulaceae</taxon>
        <taxon>Kalanchoe</taxon>
    </lineage>
</organism>
<dbReference type="EnsemblPlants" id="Kaladp0054s0064.1.v1.1">
    <property type="protein sequence ID" value="Kaladp0054s0064.1.v1.1"/>
    <property type="gene ID" value="Kaladp0054s0064.v1.1"/>
</dbReference>
<dbReference type="Gramene" id="Kaladp0054s0064.1.v1.1">
    <property type="protein sequence ID" value="Kaladp0054s0064.1.v1.1"/>
    <property type="gene ID" value="Kaladp0054s0064.v1.1"/>
</dbReference>
<proteinExistence type="inferred from homology"/>
<feature type="region of interest" description="Disordered" evidence="4">
    <location>
        <begin position="74"/>
        <end position="134"/>
    </location>
</feature>
<feature type="region of interest" description="Disordered" evidence="4">
    <location>
        <begin position="630"/>
        <end position="666"/>
    </location>
</feature>
<feature type="coiled-coil region" evidence="3">
    <location>
        <begin position="425"/>
        <end position="522"/>
    </location>
</feature>